<keyword evidence="5 11" id="KW-0808">Transferase</keyword>
<comment type="subunit">
    <text evidence="11">Monomer.</text>
</comment>
<evidence type="ECO:0000256" key="9">
    <source>
        <dbReference type="ARBA" id="ARBA00023141"/>
    </source>
</evidence>
<evidence type="ECO:0000256" key="8">
    <source>
        <dbReference type="ARBA" id="ARBA00022840"/>
    </source>
</evidence>
<evidence type="ECO:0000256" key="4">
    <source>
        <dbReference type="ARBA" id="ARBA00022605"/>
    </source>
</evidence>
<comment type="caution">
    <text evidence="12">The sequence shown here is derived from an EMBL/GenBank/DDBJ whole genome shotgun (WGS) entry which is preliminary data.</text>
</comment>
<keyword evidence="11" id="KW-0460">Magnesium</keyword>
<feature type="binding site" evidence="11">
    <location>
        <position position="160"/>
    </location>
    <ligand>
        <name>ATP</name>
        <dbReference type="ChEBI" id="CHEBI:30616"/>
    </ligand>
</feature>
<name>A0A1W0D9S7_9NEIS</name>
<evidence type="ECO:0000256" key="11">
    <source>
        <dbReference type="HAMAP-Rule" id="MF_00109"/>
    </source>
</evidence>
<dbReference type="UniPathway" id="UPA00053">
    <property type="reaction ID" value="UER00088"/>
</dbReference>
<dbReference type="NCBIfam" id="NF003456">
    <property type="entry name" value="PRK05057.1"/>
    <property type="match status" value="1"/>
</dbReference>
<evidence type="ECO:0000256" key="10">
    <source>
        <dbReference type="ARBA" id="ARBA00048567"/>
    </source>
</evidence>
<comment type="similarity">
    <text evidence="2 11">Belongs to the shikimate kinase family.</text>
</comment>
<reference evidence="12 13" key="1">
    <citation type="submission" date="2017-02" db="EMBL/GenBank/DDBJ databases">
        <title>Chromobacterium haemolyticum H5244.</title>
        <authorList>
            <person name="Gulvik C.A."/>
        </authorList>
    </citation>
    <scope>NUCLEOTIDE SEQUENCE [LARGE SCALE GENOMIC DNA]</scope>
    <source>
        <strain evidence="12 13">H5244</strain>
    </source>
</reference>
<keyword evidence="9 11" id="KW-0057">Aromatic amino acid biosynthesis</keyword>
<comment type="pathway">
    <text evidence="1 11">Metabolic intermediate biosynthesis; chorismate biosynthesis; chorismate from D-erythrose 4-phosphate and phosphoenolpyruvate: step 5/7.</text>
</comment>
<accession>A0A1W0D9S7</accession>
<comment type="catalytic activity">
    <reaction evidence="10 11">
        <text>shikimate + ATP = 3-phosphoshikimate + ADP + H(+)</text>
        <dbReference type="Rhea" id="RHEA:13121"/>
        <dbReference type="ChEBI" id="CHEBI:15378"/>
        <dbReference type="ChEBI" id="CHEBI:30616"/>
        <dbReference type="ChEBI" id="CHEBI:36208"/>
        <dbReference type="ChEBI" id="CHEBI:145989"/>
        <dbReference type="ChEBI" id="CHEBI:456216"/>
        <dbReference type="EC" id="2.7.1.71"/>
    </reaction>
</comment>
<proteinExistence type="inferred from homology"/>
<dbReference type="Pfam" id="PF01202">
    <property type="entry name" value="SKI"/>
    <property type="match status" value="1"/>
</dbReference>
<dbReference type="InterPro" id="IPR000623">
    <property type="entry name" value="Shikimate_kinase/TSH1"/>
</dbReference>
<dbReference type="EC" id="2.7.1.71" evidence="3 11"/>
<feature type="binding site" evidence="11">
    <location>
        <position position="124"/>
    </location>
    <ligand>
        <name>ATP</name>
        <dbReference type="ChEBI" id="CHEBI:30616"/>
    </ligand>
</feature>
<gene>
    <name evidence="11" type="primary">aroK</name>
    <name evidence="12" type="ORF">B0T45_03430</name>
</gene>
<evidence type="ECO:0000313" key="12">
    <source>
        <dbReference type="EMBL" id="OQS43759.1"/>
    </source>
</evidence>
<dbReference type="SUPFAM" id="SSF52540">
    <property type="entry name" value="P-loop containing nucleoside triphosphate hydrolases"/>
    <property type="match status" value="1"/>
</dbReference>
<feature type="binding site" evidence="11">
    <location>
        <position position="22"/>
    </location>
    <ligand>
        <name>Mg(2+)</name>
        <dbReference type="ChEBI" id="CHEBI:18420"/>
    </ligand>
</feature>
<sequence length="186" mass="20586">MPAMEKPAGNFFLVGLMGAGKTTVGRALARRTDKTFYDSDHEIEARTGVRVATIFDIEGELRFRDRETSVIADLARLDNIVLATGGGAIIRPQNRACLAAHGTVIYLRATIDDLLARTLHDKNRPLLQIANPRGKLESLFQERDPLYREVADIVVDTTQQNVSLLVARLMEQLSGLPPKHRPEQGS</sequence>
<keyword evidence="6 11" id="KW-0547">Nucleotide-binding</keyword>
<evidence type="ECO:0000256" key="6">
    <source>
        <dbReference type="ARBA" id="ARBA00022741"/>
    </source>
</evidence>
<dbReference type="PANTHER" id="PTHR21087:SF16">
    <property type="entry name" value="SHIKIMATE KINASE 1, CHLOROPLASTIC"/>
    <property type="match status" value="1"/>
</dbReference>
<feature type="binding site" evidence="11">
    <location>
        <position position="64"/>
    </location>
    <ligand>
        <name>substrate</name>
    </ligand>
</feature>
<dbReference type="InterPro" id="IPR027417">
    <property type="entry name" value="P-loop_NTPase"/>
</dbReference>
<evidence type="ECO:0000256" key="3">
    <source>
        <dbReference type="ARBA" id="ARBA00012154"/>
    </source>
</evidence>
<dbReference type="GO" id="GO:0009073">
    <property type="term" value="P:aromatic amino acid family biosynthetic process"/>
    <property type="evidence" value="ECO:0007669"/>
    <property type="project" value="UniProtKB-KW"/>
</dbReference>
<dbReference type="InterPro" id="IPR023000">
    <property type="entry name" value="Shikimate_kinase_CS"/>
</dbReference>
<dbReference type="GO" id="GO:0005829">
    <property type="term" value="C:cytosol"/>
    <property type="evidence" value="ECO:0007669"/>
    <property type="project" value="TreeGrafter"/>
</dbReference>
<dbReference type="GO" id="GO:0009423">
    <property type="term" value="P:chorismate biosynthetic process"/>
    <property type="evidence" value="ECO:0007669"/>
    <property type="project" value="UniProtKB-UniRule"/>
</dbReference>
<feature type="binding site" evidence="11">
    <location>
        <position position="86"/>
    </location>
    <ligand>
        <name>substrate</name>
    </ligand>
</feature>
<comment type="cofactor">
    <cofactor evidence="11">
        <name>Mg(2+)</name>
        <dbReference type="ChEBI" id="CHEBI:18420"/>
    </cofactor>
    <text evidence="11">Binds 1 Mg(2+) ion per subunit.</text>
</comment>
<dbReference type="HAMAP" id="MF_00109">
    <property type="entry name" value="Shikimate_kinase"/>
    <property type="match status" value="1"/>
</dbReference>
<keyword evidence="4 11" id="KW-0028">Amino-acid biosynthesis</keyword>
<dbReference type="PRINTS" id="PR01100">
    <property type="entry name" value="SHIKIMTKNASE"/>
</dbReference>
<evidence type="ECO:0000256" key="7">
    <source>
        <dbReference type="ARBA" id="ARBA00022777"/>
    </source>
</evidence>
<dbReference type="RefSeq" id="WP_081554569.1">
    <property type="nucleotide sequence ID" value="NZ_MUKV01000002.1"/>
</dbReference>
<dbReference type="GO" id="GO:0008652">
    <property type="term" value="P:amino acid biosynthetic process"/>
    <property type="evidence" value="ECO:0007669"/>
    <property type="project" value="UniProtKB-KW"/>
</dbReference>
<keyword evidence="8 11" id="KW-0067">ATP-binding</keyword>
<evidence type="ECO:0000256" key="2">
    <source>
        <dbReference type="ARBA" id="ARBA00006997"/>
    </source>
</evidence>
<dbReference type="InterPro" id="IPR031322">
    <property type="entry name" value="Shikimate/glucono_kinase"/>
</dbReference>
<organism evidence="12 13">
    <name type="scientific">Chromobacterium haemolyticum</name>
    <dbReference type="NCBI Taxonomy" id="394935"/>
    <lineage>
        <taxon>Bacteria</taxon>
        <taxon>Pseudomonadati</taxon>
        <taxon>Pseudomonadota</taxon>
        <taxon>Betaproteobacteria</taxon>
        <taxon>Neisseriales</taxon>
        <taxon>Chromobacteriaceae</taxon>
        <taxon>Chromobacterium</taxon>
    </lineage>
</organism>
<feature type="binding site" evidence="11">
    <location>
        <begin position="18"/>
        <end position="23"/>
    </location>
    <ligand>
        <name>ATP</name>
        <dbReference type="ChEBI" id="CHEBI:30616"/>
    </ligand>
</feature>
<feature type="binding site" evidence="11">
    <location>
        <position position="40"/>
    </location>
    <ligand>
        <name>substrate</name>
    </ligand>
</feature>
<dbReference type="Proteomes" id="UP000192721">
    <property type="component" value="Unassembled WGS sequence"/>
</dbReference>
<evidence type="ECO:0000256" key="1">
    <source>
        <dbReference type="ARBA" id="ARBA00004842"/>
    </source>
</evidence>
<dbReference type="EMBL" id="MUKV01000002">
    <property type="protein sequence ID" value="OQS43759.1"/>
    <property type="molecule type" value="Genomic_DNA"/>
</dbReference>
<dbReference type="GO" id="GO:0000287">
    <property type="term" value="F:magnesium ion binding"/>
    <property type="evidence" value="ECO:0007669"/>
    <property type="project" value="UniProtKB-UniRule"/>
</dbReference>
<comment type="subcellular location">
    <subcellularLocation>
        <location evidence="11">Cytoplasm</location>
    </subcellularLocation>
</comment>
<keyword evidence="11" id="KW-0479">Metal-binding</keyword>
<dbReference type="AlphaFoldDB" id="A0A1W0D9S7"/>
<evidence type="ECO:0000256" key="5">
    <source>
        <dbReference type="ARBA" id="ARBA00022679"/>
    </source>
</evidence>
<dbReference type="GO" id="GO:0005524">
    <property type="term" value="F:ATP binding"/>
    <property type="evidence" value="ECO:0007669"/>
    <property type="project" value="UniProtKB-UniRule"/>
</dbReference>
<keyword evidence="11" id="KW-0963">Cytoplasm</keyword>
<dbReference type="GO" id="GO:0004765">
    <property type="term" value="F:shikimate kinase activity"/>
    <property type="evidence" value="ECO:0007669"/>
    <property type="project" value="UniProtKB-UniRule"/>
</dbReference>
<dbReference type="PROSITE" id="PS01128">
    <property type="entry name" value="SHIKIMATE_KINASE"/>
    <property type="match status" value="1"/>
</dbReference>
<protein>
    <recommendedName>
        <fullName evidence="3 11">Shikimate kinase</fullName>
        <shortName evidence="11">SK</shortName>
        <ecNumber evidence="3 11">2.7.1.71</ecNumber>
    </recommendedName>
</protein>
<dbReference type="PANTHER" id="PTHR21087">
    <property type="entry name" value="SHIKIMATE KINASE"/>
    <property type="match status" value="1"/>
</dbReference>
<feature type="binding site" evidence="11">
    <location>
        <position position="143"/>
    </location>
    <ligand>
        <name>substrate</name>
    </ligand>
</feature>
<dbReference type="Gene3D" id="3.40.50.300">
    <property type="entry name" value="P-loop containing nucleotide triphosphate hydrolases"/>
    <property type="match status" value="1"/>
</dbReference>
<comment type="function">
    <text evidence="11">Catalyzes the specific phosphorylation of the 3-hydroxyl group of shikimic acid using ATP as a cosubstrate.</text>
</comment>
<dbReference type="CDD" id="cd00464">
    <property type="entry name" value="SK"/>
    <property type="match status" value="1"/>
</dbReference>
<evidence type="ECO:0000313" key="13">
    <source>
        <dbReference type="Proteomes" id="UP000192721"/>
    </source>
</evidence>
<keyword evidence="7 11" id="KW-0418">Kinase</keyword>